<evidence type="ECO:0000313" key="6">
    <source>
        <dbReference type="Proteomes" id="UP000310689"/>
    </source>
</evidence>
<dbReference type="InterPro" id="IPR002110">
    <property type="entry name" value="Ankyrin_rpt"/>
</dbReference>
<feature type="compositionally biased region" description="Polar residues" evidence="3">
    <location>
        <begin position="687"/>
        <end position="702"/>
    </location>
</feature>
<feature type="domain" description="C3H1-type" evidence="4">
    <location>
        <begin position="620"/>
        <end position="647"/>
    </location>
</feature>
<evidence type="ECO:0000259" key="4">
    <source>
        <dbReference type="PROSITE" id="PS50103"/>
    </source>
</evidence>
<dbReference type="GO" id="GO:0016192">
    <property type="term" value="P:vesicle-mediated transport"/>
    <property type="evidence" value="ECO:0007669"/>
    <property type="project" value="InterPro"/>
</dbReference>
<reference evidence="5 6" key="1">
    <citation type="submission" date="2019-03" db="EMBL/GenBank/DDBJ databases">
        <title>Sequencing 23 genomes of Wallemia ichthyophaga.</title>
        <authorList>
            <person name="Gostincar C."/>
        </authorList>
    </citation>
    <scope>NUCLEOTIDE SEQUENCE [LARGE SCALE GENOMIC DNA]</scope>
    <source>
        <strain evidence="5 6">EXF-6200</strain>
    </source>
</reference>
<feature type="region of interest" description="Disordered" evidence="3">
    <location>
        <begin position="493"/>
        <end position="571"/>
    </location>
</feature>
<dbReference type="EMBL" id="SPOI01000014">
    <property type="protein sequence ID" value="TIB40572.1"/>
    <property type="molecule type" value="Genomic_DNA"/>
</dbReference>
<dbReference type="PROSITE" id="PS50103">
    <property type="entry name" value="ZF_C3H1"/>
    <property type="match status" value="2"/>
</dbReference>
<dbReference type="GO" id="GO:0010468">
    <property type="term" value="P:regulation of gene expression"/>
    <property type="evidence" value="ECO:0007669"/>
    <property type="project" value="UniProtKB-ARBA"/>
</dbReference>
<dbReference type="GO" id="GO:0008270">
    <property type="term" value="F:zinc ion binding"/>
    <property type="evidence" value="ECO:0007669"/>
    <property type="project" value="UniProtKB-KW"/>
</dbReference>
<dbReference type="SMART" id="SM00356">
    <property type="entry name" value="ZnF_C3H1"/>
    <property type="match status" value="2"/>
</dbReference>
<feature type="compositionally biased region" description="Low complexity" evidence="3">
    <location>
        <begin position="736"/>
        <end position="767"/>
    </location>
</feature>
<feature type="zinc finger region" description="C3H1-type" evidence="2">
    <location>
        <begin position="464"/>
        <end position="489"/>
    </location>
</feature>
<evidence type="ECO:0000256" key="2">
    <source>
        <dbReference type="PROSITE-ProRule" id="PRU00723"/>
    </source>
</evidence>
<dbReference type="GO" id="GO:0016020">
    <property type="term" value="C:membrane"/>
    <property type="evidence" value="ECO:0007669"/>
    <property type="project" value="InterPro"/>
</dbReference>
<dbReference type="SUPFAM" id="SSF48403">
    <property type="entry name" value="Ankyrin repeat"/>
    <property type="match status" value="1"/>
</dbReference>
<keyword evidence="2" id="KW-0862">Zinc</keyword>
<dbReference type="SUPFAM" id="SSF47661">
    <property type="entry name" value="t-snare proteins"/>
    <property type="match status" value="1"/>
</dbReference>
<feature type="compositionally biased region" description="Polar residues" evidence="3">
    <location>
        <begin position="296"/>
        <end position="309"/>
    </location>
</feature>
<sequence>MIGTILRIEALTLTKFERSTMTIDRSPNSLRKHVLLKGSFHTLQEVKGVVMRQEERVDEEKKSNVFGRRKSIPMVQVKHFDSLDGRSDDVISNARQCHYNDEESEDSVSSDSDEQDSDDDDFGSVNTRFSSSMISIEFKLLIDQYNKSKSKQAQPAQPITRSTFSTLSFKVSRDIQSTTSKLQKLTQLINRKSLFDDKQLEINLKELTYIIKQDLADLNSQISQLQSTLNQSNQNSQHSQHQSNVVISLQNTLANTSFSFKDVLELRTQNIKKSKQRTEKFSTISNKDTNQDFKQSDSPLYTNNIPSSSTHKRRQRNSDVLALDLDEPNTTNQQSQQMSMIAHNEMLHEYVASNNIQEIQQAPYEQIDLVDDSGLTPLALAVKLSNIQAVDILLSKNANPYSALPHATDGQMAQKLNASIQPPPFYPPPMQQFYHYPPPMDMQMYYPEDQQHSNQIGTLPPPDIARNIPCRFFPGCRYGNECIFMHPQPAMYLPPPPQLPPQFEPIPQPQSHAHHPFYQLPPQMVPPPFAAPPPPMPPNSIPADQSQHPIDDASSPIKSQEESSFHSQQAPPFMQPMIPQDAYMMPLAPRPPPMMVPNPQEFRNNRNITRASSISKRGKDGQLPPCYFFPMGKCRNQDSCAFPHLLADGTDVRDPALRGTAPINSNNSHKRQSSRSNNFDNKKFANGLSQLNFNQQSPSFSGNKIPPSMPKAQAQAVASRTHSPAQRVPTQDDFPSLSSNVSSSSDNGNYSSVKEAPSTAQTTPSSSLVLNNITNNVTKDLPQQSFAAAASSTLAVGA</sequence>
<feature type="region of interest" description="Disordered" evidence="3">
    <location>
        <begin position="275"/>
        <end position="316"/>
    </location>
</feature>
<keyword evidence="2" id="KW-0479">Metal-binding</keyword>
<feature type="region of interest" description="Disordered" evidence="3">
    <location>
        <begin position="656"/>
        <end position="767"/>
    </location>
</feature>
<evidence type="ECO:0000313" key="5">
    <source>
        <dbReference type="EMBL" id="TIB40572.1"/>
    </source>
</evidence>
<organism evidence="5 6">
    <name type="scientific">Wallemia ichthyophaga</name>
    <dbReference type="NCBI Taxonomy" id="245174"/>
    <lineage>
        <taxon>Eukaryota</taxon>
        <taxon>Fungi</taxon>
        <taxon>Dikarya</taxon>
        <taxon>Basidiomycota</taxon>
        <taxon>Wallemiomycotina</taxon>
        <taxon>Wallemiomycetes</taxon>
        <taxon>Wallemiales</taxon>
        <taxon>Wallemiaceae</taxon>
        <taxon>Wallemia</taxon>
    </lineage>
</organism>
<keyword evidence="1" id="KW-0040">ANK repeat</keyword>
<protein>
    <recommendedName>
        <fullName evidence="4">C3H1-type domain-containing protein</fullName>
    </recommendedName>
</protein>
<dbReference type="InterPro" id="IPR010989">
    <property type="entry name" value="SNARE"/>
</dbReference>
<evidence type="ECO:0000256" key="1">
    <source>
        <dbReference type="PROSITE-ProRule" id="PRU00023"/>
    </source>
</evidence>
<feature type="compositionally biased region" description="Pro residues" evidence="3">
    <location>
        <begin position="523"/>
        <end position="540"/>
    </location>
</feature>
<feature type="region of interest" description="Disordered" evidence="3">
    <location>
        <begin position="96"/>
        <end position="124"/>
    </location>
</feature>
<feature type="compositionally biased region" description="Acidic residues" evidence="3">
    <location>
        <begin position="102"/>
        <end position="122"/>
    </location>
</feature>
<evidence type="ECO:0000256" key="3">
    <source>
        <dbReference type="SAM" id="MobiDB-lite"/>
    </source>
</evidence>
<accession>A0A4T0JF64</accession>
<feature type="zinc finger region" description="C3H1-type" evidence="2">
    <location>
        <begin position="620"/>
        <end position="647"/>
    </location>
</feature>
<feature type="repeat" description="ANK" evidence="1">
    <location>
        <begin position="373"/>
        <end position="399"/>
    </location>
</feature>
<dbReference type="Proteomes" id="UP000310689">
    <property type="component" value="Unassembled WGS sequence"/>
</dbReference>
<dbReference type="PROSITE" id="PS50088">
    <property type="entry name" value="ANK_REPEAT"/>
    <property type="match status" value="1"/>
</dbReference>
<proteinExistence type="predicted"/>
<feature type="domain" description="C3H1-type" evidence="4">
    <location>
        <begin position="464"/>
        <end position="489"/>
    </location>
</feature>
<dbReference type="PROSITE" id="PS50297">
    <property type="entry name" value="ANK_REP_REGION"/>
    <property type="match status" value="1"/>
</dbReference>
<dbReference type="Gene3D" id="1.20.58.70">
    <property type="match status" value="1"/>
</dbReference>
<comment type="caution">
    <text evidence="5">The sequence shown here is derived from an EMBL/GenBank/DDBJ whole genome shotgun (WGS) entry which is preliminary data.</text>
</comment>
<dbReference type="AlphaFoldDB" id="A0A4T0JF64"/>
<feature type="compositionally biased region" description="Pro residues" evidence="3">
    <location>
        <begin position="493"/>
        <end position="508"/>
    </location>
</feature>
<keyword evidence="2" id="KW-0863">Zinc-finger</keyword>
<dbReference type="InterPro" id="IPR000571">
    <property type="entry name" value="Znf_CCCH"/>
</dbReference>
<name>A0A4T0JF64_WALIC</name>
<dbReference type="InterPro" id="IPR036770">
    <property type="entry name" value="Ankyrin_rpt-contain_sf"/>
</dbReference>
<gene>
    <name evidence="5" type="ORF">E3P86_00617</name>
</gene>